<dbReference type="EMBL" id="CP144697">
    <property type="protein sequence ID" value="WVZ15840.1"/>
    <property type="molecule type" value="Genomic_DNA"/>
</dbReference>
<dbReference type="AlphaFoldDB" id="A0AAQ3NTA5"/>
<proteinExistence type="predicted"/>
<evidence type="ECO:0000313" key="2">
    <source>
        <dbReference type="Proteomes" id="UP001374535"/>
    </source>
</evidence>
<reference evidence="1 2" key="1">
    <citation type="journal article" date="2023" name="Life. Sci Alliance">
        <title>Evolutionary insights into 3D genome organization and epigenetic landscape of Vigna mungo.</title>
        <authorList>
            <person name="Junaid A."/>
            <person name="Singh B."/>
            <person name="Bhatia S."/>
        </authorList>
    </citation>
    <scope>NUCLEOTIDE SEQUENCE [LARGE SCALE GENOMIC DNA]</scope>
    <source>
        <strain evidence="1">Urdbean</strain>
    </source>
</reference>
<gene>
    <name evidence="1" type="ORF">V8G54_013406</name>
</gene>
<keyword evidence="2" id="KW-1185">Reference proteome</keyword>
<evidence type="ECO:0000313" key="1">
    <source>
        <dbReference type="EMBL" id="WVZ15840.1"/>
    </source>
</evidence>
<organism evidence="1 2">
    <name type="scientific">Vigna mungo</name>
    <name type="common">Black gram</name>
    <name type="synonym">Phaseolus mungo</name>
    <dbReference type="NCBI Taxonomy" id="3915"/>
    <lineage>
        <taxon>Eukaryota</taxon>
        <taxon>Viridiplantae</taxon>
        <taxon>Streptophyta</taxon>
        <taxon>Embryophyta</taxon>
        <taxon>Tracheophyta</taxon>
        <taxon>Spermatophyta</taxon>
        <taxon>Magnoliopsida</taxon>
        <taxon>eudicotyledons</taxon>
        <taxon>Gunneridae</taxon>
        <taxon>Pentapetalae</taxon>
        <taxon>rosids</taxon>
        <taxon>fabids</taxon>
        <taxon>Fabales</taxon>
        <taxon>Fabaceae</taxon>
        <taxon>Papilionoideae</taxon>
        <taxon>50 kb inversion clade</taxon>
        <taxon>NPAAA clade</taxon>
        <taxon>indigoferoid/millettioid clade</taxon>
        <taxon>Phaseoleae</taxon>
        <taxon>Vigna</taxon>
    </lineage>
</organism>
<dbReference type="Proteomes" id="UP001374535">
    <property type="component" value="Chromosome 4"/>
</dbReference>
<protein>
    <submittedName>
        <fullName evidence="1">Uncharacterized protein</fullName>
    </submittedName>
</protein>
<sequence length="136" mass="14695">MSSLEVENCAYSITKGDTEGTKEGIPSEPIRPISLTSSLLESFVSNLEHISSKLNGHVDSSFENLITLELSLEPPPILVPAVSASALNFSREVSHLKFPFPLEDPILFLFFSATGRPALHLPSLCPSNSTSLKTVL</sequence>
<accession>A0AAQ3NTA5</accession>
<name>A0AAQ3NTA5_VIGMU</name>